<reference evidence="3" key="1">
    <citation type="journal article" date="2021" name="PeerJ">
        <title>Extensive microbial diversity within the chicken gut microbiome revealed by metagenomics and culture.</title>
        <authorList>
            <person name="Gilroy R."/>
            <person name="Ravi A."/>
            <person name="Getino M."/>
            <person name="Pursley I."/>
            <person name="Horton D.L."/>
            <person name="Alikhan N.F."/>
            <person name="Baker D."/>
            <person name="Gharbi K."/>
            <person name="Hall N."/>
            <person name="Watson M."/>
            <person name="Adriaenssens E.M."/>
            <person name="Foster-Nyarko E."/>
            <person name="Jarju S."/>
            <person name="Secka A."/>
            <person name="Antonio M."/>
            <person name="Oren A."/>
            <person name="Chaudhuri R.R."/>
            <person name="La Ragione R."/>
            <person name="Hildebrand F."/>
            <person name="Pallen M.J."/>
        </authorList>
    </citation>
    <scope>NUCLEOTIDE SEQUENCE</scope>
    <source>
        <strain evidence="3">ChiHjej13B12-752</strain>
    </source>
</reference>
<dbReference type="InterPro" id="IPR027056">
    <property type="entry name" value="Gluconate_2DH_su3"/>
</dbReference>
<feature type="transmembrane region" description="Helical" evidence="2">
    <location>
        <begin position="21"/>
        <end position="39"/>
    </location>
</feature>
<dbReference type="AlphaFoldDB" id="A0A9D1QH14"/>
<dbReference type="EMBL" id="DXHR01000014">
    <property type="protein sequence ID" value="HIW12384.1"/>
    <property type="molecule type" value="Genomic_DNA"/>
</dbReference>
<accession>A0A9D1QH14</accession>
<keyword evidence="2" id="KW-0472">Membrane</keyword>
<dbReference type="NCBIfam" id="TIGR01409">
    <property type="entry name" value="TAT_signal_seq"/>
    <property type="match status" value="1"/>
</dbReference>
<keyword evidence="2" id="KW-0812">Transmembrane</keyword>
<name>A0A9D1QH14_9STAP</name>
<feature type="compositionally biased region" description="Basic and acidic residues" evidence="1">
    <location>
        <begin position="53"/>
        <end position="68"/>
    </location>
</feature>
<dbReference type="InterPro" id="IPR006311">
    <property type="entry name" value="TAT_signal"/>
</dbReference>
<keyword evidence="2" id="KW-1133">Transmembrane helix</keyword>
<evidence type="ECO:0000256" key="1">
    <source>
        <dbReference type="SAM" id="MobiDB-lite"/>
    </source>
</evidence>
<evidence type="ECO:0000313" key="4">
    <source>
        <dbReference type="Proteomes" id="UP000823989"/>
    </source>
</evidence>
<evidence type="ECO:0000256" key="2">
    <source>
        <dbReference type="SAM" id="Phobius"/>
    </source>
</evidence>
<dbReference type="PROSITE" id="PS51318">
    <property type="entry name" value="TAT"/>
    <property type="match status" value="1"/>
</dbReference>
<feature type="region of interest" description="Disordered" evidence="1">
    <location>
        <begin position="44"/>
        <end position="68"/>
    </location>
</feature>
<evidence type="ECO:0000313" key="3">
    <source>
        <dbReference type="EMBL" id="HIW12384.1"/>
    </source>
</evidence>
<dbReference type="InterPro" id="IPR019546">
    <property type="entry name" value="TAT_signal_bac_arc"/>
</dbReference>
<dbReference type="Pfam" id="PF13618">
    <property type="entry name" value="Gluconate_2-dh3"/>
    <property type="match status" value="1"/>
</dbReference>
<comment type="caution">
    <text evidence="3">The sequence shown here is derived from an EMBL/GenBank/DDBJ whole genome shotgun (WGS) entry which is preliminary data.</text>
</comment>
<protein>
    <submittedName>
        <fullName evidence="3">Gluconate 2-dehydrogenase subunit 3 family protein</fullName>
    </submittedName>
</protein>
<gene>
    <name evidence="3" type="ORF">H9891_04415</name>
</gene>
<reference evidence="3" key="2">
    <citation type="submission" date="2021-04" db="EMBL/GenBank/DDBJ databases">
        <authorList>
            <person name="Gilroy R."/>
        </authorList>
    </citation>
    <scope>NUCLEOTIDE SEQUENCE</scope>
    <source>
        <strain evidence="3">ChiHjej13B12-752</strain>
    </source>
</reference>
<dbReference type="Proteomes" id="UP000823989">
    <property type="component" value="Unassembled WGS sequence"/>
</dbReference>
<sequence>MSENNHEKEKSFSRRDFLKNSGLVVGGLAGGTLLGGLATDSFISDQSSNQAGKDTESEQTEKPVAEDSADRTKALMFFTNPADFAVLVAATELIFPEDYNGPSAKGLHVPYYIDKQMAGAWGVNGTDYRQGPFNQDENIKSESKIYHARQNRGDVFIEGLRKMNEESMNRFDVNFDEASKEQQGEVMSSLEKGDIELTSIDSDGFFSGIETGNYGRCLQ</sequence>
<proteinExistence type="predicted"/>
<organism evidence="3 4">
    <name type="scientific">Candidatus Salinicoccus stercoripullorum</name>
    <dbReference type="NCBI Taxonomy" id="2838756"/>
    <lineage>
        <taxon>Bacteria</taxon>
        <taxon>Bacillati</taxon>
        <taxon>Bacillota</taxon>
        <taxon>Bacilli</taxon>
        <taxon>Bacillales</taxon>
        <taxon>Staphylococcaceae</taxon>
        <taxon>Salinicoccus</taxon>
    </lineage>
</organism>